<name>A0A1G8UGV9_9EURY</name>
<protein>
    <submittedName>
        <fullName evidence="2">Uncharacterized protein</fullName>
    </submittedName>
</protein>
<sequence length="158" mass="17425">MGINFDFGVSDRTLESAAGTFLQVLDECGVGEYKRGQSGYPTRLVVNEEYSEFLSDSASEEPEEEAEKPTQEELPIDKDDEEKDNSEGEKEDLESSEDTDTSSTPTSTQNENTEISQTIEGSIESGFDVTVDIEVSSADWESEEVISLINSLKNKDSE</sequence>
<proteinExistence type="predicted"/>
<accession>A0A1G8UGV9</accession>
<feature type="compositionally biased region" description="Acidic residues" evidence="1">
    <location>
        <begin position="78"/>
        <end position="100"/>
    </location>
</feature>
<reference evidence="2 3" key="1">
    <citation type="submission" date="2016-10" db="EMBL/GenBank/DDBJ databases">
        <authorList>
            <person name="de Groot N.N."/>
        </authorList>
    </citation>
    <scope>NUCLEOTIDE SEQUENCE [LARGE SCALE GENOMIC DNA]</scope>
    <source>
        <strain evidence="2 3">IBRC-M10015</strain>
    </source>
</reference>
<dbReference type="RefSeq" id="WP_092700624.1">
    <property type="nucleotide sequence ID" value="NZ_FNFC01000004.1"/>
</dbReference>
<dbReference type="AlphaFoldDB" id="A0A1G8UGV9"/>
<evidence type="ECO:0000313" key="3">
    <source>
        <dbReference type="Proteomes" id="UP000198856"/>
    </source>
</evidence>
<keyword evidence="3" id="KW-1185">Reference proteome</keyword>
<evidence type="ECO:0000313" key="2">
    <source>
        <dbReference type="EMBL" id="SDJ52887.1"/>
    </source>
</evidence>
<dbReference type="Proteomes" id="UP000198856">
    <property type="component" value="Unassembled WGS sequence"/>
</dbReference>
<feature type="region of interest" description="Disordered" evidence="1">
    <location>
        <begin position="51"/>
        <end position="125"/>
    </location>
</feature>
<dbReference type="EMBL" id="FNFC01000004">
    <property type="protein sequence ID" value="SDJ52887.1"/>
    <property type="molecule type" value="Genomic_DNA"/>
</dbReference>
<gene>
    <name evidence="2" type="ORF">SAMN05216226_104249</name>
</gene>
<organism evidence="2 3">
    <name type="scientific">Halovenus aranensis</name>
    <dbReference type="NCBI Taxonomy" id="890420"/>
    <lineage>
        <taxon>Archaea</taxon>
        <taxon>Methanobacteriati</taxon>
        <taxon>Methanobacteriota</taxon>
        <taxon>Stenosarchaea group</taxon>
        <taxon>Halobacteria</taxon>
        <taxon>Halobacteriales</taxon>
        <taxon>Haloarculaceae</taxon>
        <taxon>Halovenus</taxon>
    </lineage>
</organism>
<feature type="compositionally biased region" description="Basic and acidic residues" evidence="1">
    <location>
        <begin position="67"/>
        <end position="77"/>
    </location>
</feature>
<feature type="compositionally biased region" description="Polar residues" evidence="1">
    <location>
        <begin position="109"/>
        <end position="120"/>
    </location>
</feature>
<dbReference type="STRING" id="890420.SAMN05216226_104249"/>
<dbReference type="OrthoDB" id="381352at2157"/>
<evidence type="ECO:0000256" key="1">
    <source>
        <dbReference type="SAM" id="MobiDB-lite"/>
    </source>
</evidence>